<evidence type="ECO:0000256" key="10">
    <source>
        <dbReference type="SAM" id="MobiDB-lite"/>
    </source>
</evidence>
<feature type="compositionally biased region" description="Polar residues" evidence="10">
    <location>
        <begin position="439"/>
        <end position="462"/>
    </location>
</feature>
<evidence type="ECO:0000256" key="5">
    <source>
        <dbReference type="ARBA" id="ARBA00022679"/>
    </source>
</evidence>
<evidence type="ECO:0000256" key="1">
    <source>
        <dbReference type="ARBA" id="ARBA00001000"/>
    </source>
</evidence>
<reference evidence="13" key="1">
    <citation type="submission" date="2021-01" db="EMBL/GenBank/DDBJ databases">
        <authorList>
            <person name="Corre E."/>
            <person name="Pelletier E."/>
            <person name="Niang G."/>
            <person name="Scheremetjew M."/>
            <person name="Finn R."/>
            <person name="Kale V."/>
            <person name="Holt S."/>
            <person name="Cochrane G."/>
            <person name="Meng A."/>
            <person name="Brown T."/>
            <person name="Cohen L."/>
        </authorList>
    </citation>
    <scope>NUCLEOTIDE SEQUENCE</scope>
    <source>
        <strain evidence="13">NY070348D</strain>
    </source>
</reference>
<dbReference type="InterPro" id="IPR015890">
    <property type="entry name" value="Chorismate_C"/>
</dbReference>
<dbReference type="InterPro" id="IPR019999">
    <property type="entry name" value="Anth_synth_I-like"/>
</dbReference>
<feature type="domain" description="Glutamine amidotransferase" evidence="11">
    <location>
        <begin position="6"/>
        <end position="205"/>
    </location>
</feature>
<evidence type="ECO:0000313" key="13">
    <source>
        <dbReference type="EMBL" id="CAD9675597.1"/>
    </source>
</evidence>
<dbReference type="GO" id="GO:0005737">
    <property type="term" value="C:cytoplasm"/>
    <property type="evidence" value="ECO:0007669"/>
    <property type="project" value="TreeGrafter"/>
</dbReference>
<evidence type="ECO:0000256" key="4">
    <source>
        <dbReference type="ARBA" id="ARBA00013139"/>
    </source>
</evidence>
<dbReference type="GO" id="GO:0046656">
    <property type="term" value="P:folic acid biosynthetic process"/>
    <property type="evidence" value="ECO:0007669"/>
    <property type="project" value="UniProtKB-KW"/>
</dbReference>
<name>A0A7S2RMS4_9STRA</name>
<evidence type="ECO:0000259" key="11">
    <source>
        <dbReference type="Pfam" id="PF00117"/>
    </source>
</evidence>
<dbReference type="GO" id="GO:0008153">
    <property type="term" value="P:4-aminobenzoate biosynthetic process"/>
    <property type="evidence" value="ECO:0007669"/>
    <property type="project" value="TreeGrafter"/>
</dbReference>
<dbReference type="GO" id="GO:0046654">
    <property type="term" value="P:tetrahydrofolate biosynthetic process"/>
    <property type="evidence" value="ECO:0007669"/>
    <property type="project" value="UniProtKB-UniPathway"/>
</dbReference>
<dbReference type="PRINTS" id="PR00096">
    <property type="entry name" value="GATASE"/>
</dbReference>
<comment type="pathway">
    <text evidence="2">Cofactor biosynthesis; tetrahydrofolate biosynthesis; 4-aminobenzoate from chorismate: step 1/2.</text>
</comment>
<evidence type="ECO:0000256" key="9">
    <source>
        <dbReference type="ARBA" id="ARBA00031904"/>
    </source>
</evidence>
<dbReference type="Gene3D" id="3.40.50.880">
    <property type="match status" value="1"/>
</dbReference>
<dbReference type="PRINTS" id="PR00097">
    <property type="entry name" value="ANTSNTHASEII"/>
</dbReference>
<dbReference type="AlphaFoldDB" id="A0A7S2RMS4"/>
<comment type="similarity">
    <text evidence="3">In the C-terminal section; belongs to the anthranilate synthase component I family.</text>
</comment>
<dbReference type="NCBIfam" id="TIGR00566">
    <property type="entry name" value="trpG_papA"/>
    <property type="match status" value="1"/>
</dbReference>
<organism evidence="13">
    <name type="scientific">Mucochytrium quahogii</name>
    <dbReference type="NCBI Taxonomy" id="96639"/>
    <lineage>
        <taxon>Eukaryota</taxon>
        <taxon>Sar</taxon>
        <taxon>Stramenopiles</taxon>
        <taxon>Bigyra</taxon>
        <taxon>Labyrinthulomycetes</taxon>
        <taxon>Thraustochytrida</taxon>
        <taxon>Thraustochytriidae</taxon>
        <taxon>Mucochytrium</taxon>
    </lineage>
</organism>
<dbReference type="EMBL" id="HBHK01008273">
    <property type="protein sequence ID" value="CAD9675597.1"/>
    <property type="molecule type" value="Transcribed_RNA"/>
</dbReference>
<dbReference type="InterPro" id="IPR006221">
    <property type="entry name" value="TrpG/PapA_dom"/>
</dbReference>
<dbReference type="SUPFAM" id="SSF52317">
    <property type="entry name" value="Class I glutamine amidotransferase-like"/>
    <property type="match status" value="1"/>
</dbReference>
<dbReference type="PRINTS" id="PR00099">
    <property type="entry name" value="CPSGATASE"/>
</dbReference>
<dbReference type="UniPathway" id="UPA00077">
    <property type="reaction ID" value="UER00149"/>
</dbReference>
<dbReference type="InterPro" id="IPR005801">
    <property type="entry name" value="ADC_synthase"/>
</dbReference>
<keyword evidence="5" id="KW-0808">Transferase</keyword>
<dbReference type="CDD" id="cd01743">
    <property type="entry name" value="GATase1_Anthranilate_Synthase"/>
    <property type="match status" value="1"/>
</dbReference>
<protein>
    <recommendedName>
        <fullName evidence="4">aminodeoxychorismate synthase</fullName>
        <ecNumber evidence="4">2.6.1.85</ecNumber>
    </recommendedName>
    <alternativeName>
        <fullName evidence="8">Para-aminobenzoate synthase</fullName>
    </alternativeName>
    <alternativeName>
        <fullName evidence="9">p-aminobenzoic acid synthase</fullName>
    </alternativeName>
</protein>
<evidence type="ECO:0000256" key="8">
    <source>
        <dbReference type="ARBA" id="ARBA00031329"/>
    </source>
</evidence>
<accession>A0A7S2RMS4</accession>
<keyword evidence="6" id="KW-0289">Folate biosynthesis</keyword>
<dbReference type="EC" id="2.6.1.85" evidence="4"/>
<evidence type="ECO:0000256" key="3">
    <source>
        <dbReference type="ARBA" id="ARBA00005970"/>
    </source>
</evidence>
<feature type="region of interest" description="Disordered" evidence="10">
    <location>
        <begin position="437"/>
        <end position="465"/>
    </location>
</feature>
<evidence type="ECO:0000256" key="2">
    <source>
        <dbReference type="ARBA" id="ARBA00005009"/>
    </source>
</evidence>
<comment type="catalytic activity">
    <reaction evidence="1">
        <text>chorismate + L-glutamine = 4-amino-4-deoxychorismate + L-glutamate</text>
        <dbReference type="Rhea" id="RHEA:11672"/>
        <dbReference type="ChEBI" id="CHEBI:29748"/>
        <dbReference type="ChEBI" id="CHEBI:29985"/>
        <dbReference type="ChEBI" id="CHEBI:58359"/>
        <dbReference type="ChEBI" id="CHEBI:58406"/>
        <dbReference type="EC" id="2.6.1.85"/>
    </reaction>
</comment>
<dbReference type="PANTHER" id="PTHR11236:SF18">
    <property type="entry name" value="AMINODEOXYCHORISMATE SYNTHASE"/>
    <property type="match status" value="1"/>
</dbReference>
<dbReference type="Pfam" id="PF00425">
    <property type="entry name" value="Chorismate_bind"/>
    <property type="match status" value="1"/>
</dbReference>
<dbReference type="InterPro" id="IPR029062">
    <property type="entry name" value="Class_I_gatase-like"/>
</dbReference>
<evidence type="ECO:0000256" key="7">
    <source>
        <dbReference type="ARBA" id="ARBA00022962"/>
    </source>
</evidence>
<dbReference type="GO" id="GO:0046820">
    <property type="term" value="F:4-amino-4-deoxychorismate synthase activity"/>
    <property type="evidence" value="ECO:0007669"/>
    <property type="project" value="UniProtKB-EC"/>
</dbReference>
<dbReference type="InterPro" id="IPR017926">
    <property type="entry name" value="GATASE"/>
</dbReference>
<dbReference type="PANTHER" id="PTHR11236">
    <property type="entry name" value="AMINOBENZOATE/ANTHRANILATE SYNTHASE"/>
    <property type="match status" value="1"/>
</dbReference>
<dbReference type="Pfam" id="PF00117">
    <property type="entry name" value="GATase"/>
    <property type="match status" value="1"/>
</dbReference>
<gene>
    <name evidence="13" type="ORF">QSP1433_LOCUS5125</name>
</gene>
<evidence type="ECO:0000256" key="6">
    <source>
        <dbReference type="ARBA" id="ARBA00022909"/>
    </source>
</evidence>
<dbReference type="Gene3D" id="3.60.120.10">
    <property type="entry name" value="Anthranilate synthase"/>
    <property type="match status" value="1"/>
</dbReference>
<sequence>MARRTLLIDNYDSYTFNLYQLIAQVSGSEPLVVQNDDFGSEWENLCKALPPGLAFHNVVVSPGPGSPNVKQDVGLSLGAVRDSTVPVFGVCLGHQLLAHVYGANVIRATEPMHGRQSEVFHCGKNTRGSLFHNVPSPFSVVRYHSLIVMDDENLPSCINVLAKTKCGVIMGLEMKSNDRLAWGVQFHPESIITEYGRNLVDNFLKAASSYSNYSEKPYQPRINTPFSLSAAQDIQTYEGKEDQISFRVSVEKVSLLAGLEELDCSTETLFRELLDGSTTGADSRFWLDSATRDNSQTGSDASGAAQHVSSRFSYMGDTSGPFSKLVEFYVAPEDRSFTGQTAGTEKVRHELRVSKRGLDSPGDWVVCPEEASTNVDIFEYLEADLEMFLNSTALEREGERLSIKEWDLPFPFACGYVGYFGYGLRRLCGVKSTGVRSPCPTTGNSAKGAGSRNQQHGQTKTQPCEADSYVPESSFVFADRFVVWEHDSHMLYLVTLQDENESSQNSVLQSDWVVHTKKKIELLCARVSTGVRCVSPPSIPSSSSEQKQLQPNVQDGDYKILIEECIENIRAGETYEVCLTKQLSCSSNLRSRSLQIYERLRAINPAPYAAFFEVKGALAENGRSADFAICCSSPERFLSISQSKHVESKPIKGTIHRGDTAHEDTALAEKLRTSEKDRSENLMIVDLVRNDIGRVCEIGSVHVPKLMQIESFASVHQLVSTVRGKLRNNCTTIQAIRAAFPGGSMTGAPKLRTMKIIDDMEKEERGVYSGALGFLSITGASDLNIVIRTAILTPQGVSVGTGGAIVVLSDPQEEVDETILKANKLQTALAPFL</sequence>
<evidence type="ECO:0000259" key="12">
    <source>
        <dbReference type="Pfam" id="PF00425"/>
    </source>
</evidence>
<proteinExistence type="inferred from homology"/>
<keyword evidence="7" id="KW-0315">Glutamine amidotransferase</keyword>
<dbReference type="PROSITE" id="PS51273">
    <property type="entry name" value="GATASE_TYPE_1"/>
    <property type="match status" value="1"/>
</dbReference>
<dbReference type="GO" id="GO:0000162">
    <property type="term" value="P:L-tryptophan biosynthetic process"/>
    <property type="evidence" value="ECO:0007669"/>
    <property type="project" value="TreeGrafter"/>
</dbReference>
<dbReference type="SUPFAM" id="SSF56322">
    <property type="entry name" value="ADC synthase"/>
    <property type="match status" value="1"/>
</dbReference>
<feature type="domain" description="Chorismate-utilising enzyme C-terminal" evidence="12">
    <location>
        <begin position="557"/>
        <end position="821"/>
    </location>
</feature>